<gene>
    <name evidence="2" type="ORF">SKAU_G00182000</name>
</gene>
<keyword evidence="3" id="KW-1185">Reference proteome</keyword>
<accession>A0A9Q1IW11</accession>
<feature type="region of interest" description="Disordered" evidence="1">
    <location>
        <begin position="188"/>
        <end position="209"/>
    </location>
</feature>
<evidence type="ECO:0000313" key="2">
    <source>
        <dbReference type="EMBL" id="KAJ8355406.1"/>
    </source>
</evidence>
<proteinExistence type="predicted"/>
<dbReference type="Proteomes" id="UP001152622">
    <property type="component" value="Chromosome 6"/>
</dbReference>
<evidence type="ECO:0000256" key="1">
    <source>
        <dbReference type="SAM" id="MobiDB-lite"/>
    </source>
</evidence>
<organism evidence="2 3">
    <name type="scientific">Synaphobranchus kaupii</name>
    <name type="common">Kaup's arrowtooth eel</name>
    <dbReference type="NCBI Taxonomy" id="118154"/>
    <lineage>
        <taxon>Eukaryota</taxon>
        <taxon>Metazoa</taxon>
        <taxon>Chordata</taxon>
        <taxon>Craniata</taxon>
        <taxon>Vertebrata</taxon>
        <taxon>Euteleostomi</taxon>
        <taxon>Actinopterygii</taxon>
        <taxon>Neopterygii</taxon>
        <taxon>Teleostei</taxon>
        <taxon>Anguilliformes</taxon>
        <taxon>Synaphobranchidae</taxon>
        <taxon>Synaphobranchus</taxon>
    </lineage>
</organism>
<dbReference type="AlphaFoldDB" id="A0A9Q1IW11"/>
<evidence type="ECO:0000313" key="3">
    <source>
        <dbReference type="Proteomes" id="UP001152622"/>
    </source>
</evidence>
<comment type="caution">
    <text evidence="2">The sequence shown here is derived from an EMBL/GenBank/DDBJ whole genome shotgun (WGS) entry which is preliminary data.</text>
</comment>
<protein>
    <submittedName>
        <fullName evidence="2">Uncharacterized protein</fullName>
    </submittedName>
</protein>
<sequence length="227" mass="25016">MTCVSQLSCPSLPCAWYYVTETSVTSDLPTSPRPAADRCSHSERIVSGNGLLGSKHNRDRFLQIRQNRTSSARPVLPRRRLLRWSGDSGCRMRTSPTRTETAPVRAFKFTPRRQSESSLAGSAVAVLSSLPCAWYYVTETSVTSDLPTSPRPAADRCSHSERIVSGNGLLGSKHNRGRFLQIGQNRTSSSRPWYLPRRRPPPAGAADSGCRIAHVANAHRNGSRSRL</sequence>
<reference evidence="2" key="1">
    <citation type="journal article" date="2023" name="Science">
        <title>Genome structures resolve the early diversification of teleost fishes.</title>
        <authorList>
            <person name="Parey E."/>
            <person name="Louis A."/>
            <person name="Montfort J."/>
            <person name="Bouchez O."/>
            <person name="Roques C."/>
            <person name="Iampietro C."/>
            <person name="Lluch J."/>
            <person name="Castinel A."/>
            <person name="Donnadieu C."/>
            <person name="Desvignes T."/>
            <person name="Floi Bucao C."/>
            <person name="Jouanno E."/>
            <person name="Wen M."/>
            <person name="Mejri S."/>
            <person name="Dirks R."/>
            <person name="Jansen H."/>
            <person name="Henkel C."/>
            <person name="Chen W.J."/>
            <person name="Zahm M."/>
            <person name="Cabau C."/>
            <person name="Klopp C."/>
            <person name="Thompson A.W."/>
            <person name="Robinson-Rechavi M."/>
            <person name="Braasch I."/>
            <person name="Lecointre G."/>
            <person name="Bobe J."/>
            <person name="Postlethwait J.H."/>
            <person name="Berthelot C."/>
            <person name="Roest Crollius H."/>
            <person name="Guiguen Y."/>
        </authorList>
    </citation>
    <scope>NUCLEOTIDE SEQUENCE</scope>
    <source>
        <strain evidence="2">WJC10195</strain>
    </source>
</reference>
<name>A0A9Q1IW11_SYNKA</name>
<dbReference type="EMBL" id="JAINUF010000006">
    <property type="protein sequence ID" value="KAJ8355406.1"/>
    <property type="molecule type" value="Genomic_DNA"/>
</dbReference>